<gene>
    <name evidence="3" type="ordered locus">ckrop_1918</name>
</gene>
<feature type="compositionally biased region" description="Acidic residues" evidence="1">
    <location>
        <begin position="349"/>
        <end position="358"/>
    </location>
</feature>
<name>C4LLC7_CORK4</name>
<feature type="transmembrane region" description="Helical" evidence="2">
    <location>
        <begin position="384"/>
        <end position="404"/>
    </location>
</feature>
<feature type="region of interest" description="Disordered" evidence="1">
    <location>
        <begin position="335"/>
        <end position="380"/>
    </location>
</feature>
<dbReference type="HOGENOM" id="CLU_574553_0_0_11"/>
<feature type="region of interest" description="Disordered" evidence="1">
    <location>
        <begin position="57"/>
        <end position="94"/>
    </location>
</feature>
<feature type="transmembrane region" description="Helical" evidence="2">
    <location>
        <begin position="444"/>
        <end position="464"/>
    </location>
</feature>
<keyword evidence="4" id="KW-1185">Reference proteome</keyword>
<protein>
    <submittedName>
        <fullName evidence="3">Putative membrane protein</fullName>
    </submittedName>
</protein>
<dbReference type="STRING" id="645127.ckrop_1918"/>
<evidence type="ECO:0000256" key="1">
    <source>
        <dbReference type="SAM" id="MobiDB-lite"/>
    </source>
</evidence>
<feature type="transmembrane region" description="Helical" evidence="2">
    <location>
        <begin position="416"/>
        <end position="438"/>
    </location>
</feature>
<keyword evidence="2" id="KW-0812">Transmembrane</keyword>
<dbReference type="eggNOG" id="ENOG50348T2">
    <property type="taxonomic scope" value="Bacteria"/>
</dbReference>
<feature type="compositionally biased region" description="Basic and acidic residues" evidence="1">
    <location>
        <begin position="252"/>
        <end position="265"/>
    </location>
</feature>
<feature type="compositionally biased region" description="Basic and acidic residues" evidence="1">
    <location>
        <begin position="359"/>
        <end position="380"/>
    </location>
</feature>
<reference evidence="3 4" key="1">
    <citation type="journal article" date="2008" name="J. Biotechnol.">
        <title>Ultrafast pyrosequencing of Corynebacterium kroppenstedtii DSM44385 revealed insights into the physiology of a lipophilic corynebacterium that lacks mycolic acids.</title>
        <authorList>
            <person name="Tauch A."/>
            <person name="Schneider J."/>
            <person name="Szczepanowski R."/>
            <person name="Tilker A."/>
            <person name="Viehoever P."/>
            <person name="Gartemann K.-H."/>
            <person name="Arnold W."/>
            <person name="Blom J."/>
            <person name="Brinkrolf K."/>
            <person name="Brune I."/>
            <person name="Goetker S."/>
            <person name="Weisshaar B."/>
            <person name="Goesmann A."/>
            <person name="Droege M."/>
            <person name="Puehler A."/>
        </authorList>
    </citation>
    <scope>NUCLEOTIDE SEQUENCE [LARGE SCALE GENOMIC DNA]</scope>
    <source>
        <strain evidence="4">DSM 44385 / JCM 11950 / CIP 105744 / CCUG 35717</strain>
    </source>
</reference>
<dbReference type="AlphaFoldDB" id="C4LLC7"/>
<organism evidence="3 4">
    <name type="scientific">Corynebacterium kroppenstedtii (strain DSM 44385 / JCM 11950 / CIP 105744 / CCUG 35717)</name>
    <dbReference type="NCBI Taxonomy" id="645127"/>
    <lineage>
        <taxon>Bacteria</taxon>
        <taxon>Bacillati</taxon>
        <taxon>Actinomycetota</taxon>
        <taxon>Actinomycetes</taxon>
        <taxon>Mycobacteriales</taxon>
        <taxon>Corynebacteriaceae</taxon>
        <taxon>Corynebacterium</taxon>
    </lineage>
</organism>
<feature type="region of interest" description="Disordered" evidence="1">
    <location>
        <begin position="123"/>
        <end position="320"/>
    </location>
</feature>
<evidence type="ECO:0000256" key="2">
    <source>
        <dbReference type="SAM" id="Phobius"/>
    </source>
</evidence>
<dbReference type="Proteomes" id="UP000001473">
    <property type="component" value="Chromosome"/>
</dbReference>
<dbReference type="EMBL" id="CP001620">
    <property type="protein sequence ID" value="ACR18632.1"/>
    <property type="molecule type" value="Genomic_DNA"/>
</dbReference>
<keyword evidence="2" id="KW-1133">Transmembrane helix</keyword>
<proteinExistence type="predicted"/>
<keyword evidence="2" id="KW-0472">Membrane</keyword>
<feature type="compositionally biased region" description="Acidic residues" evidence="1">
    <location>
        <begin position="189"/>
        <end position="208"/>
    </location>
</feature>
<feature type="compositionally biased region" description="Acidic residues" evidence="1">
    <location>
        <begin position="133"/>
        <end position="146"/>
    </location>
</feature>
<dbReference type="KEGG" id="ckp:ckrop_1918"/>
<feature type="compositionally biased region" description="Basic and acidic residues" evidence="1">
    <location>
        <begin position="335"/>
        <end position="348"/>
    </location>
</feature>
<accession>C4LLC7</accession>
<sequence length="465" mass="49467">MARKCGHMFIVGLRLGRVEGVNVRPVNNGPFSIDGREDGMAGDQITVAELLARRAASRKGAGVAGEPADDADVAPRRHRNIEQGGVSVAELTGSIPKVTDEHLENGGYEEPTDVDVDNADEVEAETSASVDSESADNDSVDSESVDSDSSWSDETWARAAQNDAHDEQGADDAELVDQGAGDDARVIDDEADVDSDVDAADVGAEDAADTVWNEDTWAVSADDADDSAASSDIAEDDLAADRVVYQGGSDRVAADRASEIDDDQSRGSVSAATSRTSTPSTEETRNLQQITDEDLAAADDNAGEQGLLRGNYPSDGDSEIDDEAAYRHDEQEGILLKEEYEDSEHLSEYPDEYDEFSDRDEAAAKAESRGKSASSDKGESSDKMNIGLMIVQIIVALAAGVAVFKGFTILWNRFSVPLTALLAIVMTLVFVGVVHALLREKDKLIMLLAAVVGLALTFGPYLVVM</sequence>
<evidence type="ECO:0000313" key="3">
    <source>
        <dbReference type="EMBL" id="ACR18632.1"/>
    </source>
</evidence>
<evidence type="ECO:0000313" key="4">
    <source>
        <dbReference type="Proteomes" id="UP000001473"/>
    </source>
</evidence>
<feature type="compositionally biased region" description="Low complexity" evidence="1">
    <location>
        <begin position="268"/>
        <end position="281"/>
    </location>
</feature>